<evidence type="ECO:0000256" key="2">
    <source>
        <dbReference type="ARBA" id="ARBA00022723"/>
    </source>
</evidence>
<dbReference type="InterPro" id="IPR056488">
    <property type="entry name" value="Zn_ribbon_HMPTM"/>
</dbReference>
<feature type="non-terminal residue" evidence="6">
    <location>
        <position position="280"/>
    </location>
</feature>
<dbReference type="GO" id="GO:0003824">
    <property type="term" value="F:catalytic activity"/>
    <property type="evidence" value="ECO:0007669"/>
    <property type="project" value="InterPro"/>
</dbReference>
<keyword evidence="1" id="KW-0949">S-adenosyl-L-methionine</keyword>
<dbReference type="GO" id="GO:0051536">
    <property type="term" value="F:iron-sulfur cluster binding"/>
    <property type="evidence" value="ECO:0007669"/>
    <property type="project" value="UniProtKB-KW"/>
</dbReference>
<dbReference type="Gene3D" id="3.20.20.70">
    <property type="entry name" value="Aldolase class I"/>
    <property type="match status" value="1"/>
</dbReference>
<evidence type="ECO:0000256" key="3">
    <source>
        <dbReference type="ARBA" id="ARBA00023004"/>
    </source>
</evidence>
<evidence type="ECO:0000259" key="5">
    <source>
        <dbReference type="PROSITE" id="PS51918"/>
    </source>
</evidence>
<organism evidence="6">
    <name type="scientific">mine drainage metagenome</name>
    <dbReference type="NCBI Taxonomy" id="410659"/>
    <lineage>
        <taxon>unclassified sequences</taxon>
        <taxon>metagenomes</taxon>
        <taxon>ecological metagenomes</taxon>
    </lineage>
</organism>
<name>T0ZU58_9ZZZZ</name>
<dbReference type="PROSITE" id="PS51918">
    <property type="entry name" value="RADICAL_SAM"/>
    <property type="match status" value="1"/>
</dbReference>
<protein>
    <submittedName>
        <fullName evidence="6">Radical SAM domain-containing protein</fullName>
    </submittedName>
</protein>
<dbReference type="InterPro" id="IPR013785">
    <property type="entry name" value="Aldolase_TIM"/>
</dbReference>
<dbReference type="InterPro" id="IPR007197">
    <property type="entry name" value="rSAM"/>
</dbReference>
<accession>T0ZU58</accession>
<dbReference type="Pfam" id="PF04055">
    <property type="entry name" value="Radical_SAM"/>
    <property type="match status" value="1"/>
</dbReference>
<dbReference type="Pfam" id="PF23545">
    <property type="entry name" value="Zn_ribbon_HMPTM"/>
    <property type="match status" value="1"/>
</dbReference>
<proteinExistence type="predicted"/>
<dbReference type="GO" id="GO:0046872">
    <property type="term" value="F:metal ion binding"/>
    <property type="evidence" value="ECO:0007669"/>
    <property type="project" value="UniProtKB-KW"/>
</dbReference>
<dbReference type="InterPro" id="IPR034474">
    <property type="entry name" value="Methyltransferase_Class_D"/>
</dbReference>
<evidence type="ECO:0000313" key="6">
    <source>
        <dbReference type="EMBL" id="EQD33440.1"/>
    </source>
</evidence>
<evidence type="ECO:0000256" key="1">
    <source>
        <dbReference type="ARBA" id="ARBA00022691"/>
    </source>
</evidence>
<comment type="caution">
    <text evidence="6">The sequence shown here is derived from an EMBL/GenBank/DDBJ whole genome shotgun (WGS) entry which is preliminary data.</text>
</comment>
<reference evidence="6" key="2">
    <citation type="journal article" date="2014" name="ISME J.">
        <title>Microbial stratification in low pH oxic and suboxic macroscopic growths along an acid mine drainage.</title>
        <authorList>
            <person name="Mendez-Garcia C."/>
            <person name="Mesa V."/>
            <person name="Sprenger R.R."/>
            <person name="Richter M."/>
            <person name="Diez M.S."/>
            <person name="Solano J."/>
            <person name="Bargiela R."/>
            <person name="Golyshina O.V."/>
            <person name="Manteca A."/>
            <person name="Ramos J.L."/>
            <person name="Gallego J.R."/>
            <person name="Llorente I."/>
            <person name="Martins Dos Santos V.A."/>
            <person name="Jensen O.N."/>
            <person name="Pelaez A.I."/>
            <person name="Sanchez J."/>
            <person name="Ferrer M."/>
        </authorList>
    </citation>
    <scope>NUCLEOTIDE SEQUENCE</scope>
</reference>
<dbReference type="PANTHER" id="PTHR43306:SF1">
    <property type="entry name" value="7,8-DIHYDRO-6-HYDROXYMETHYLPTERIN DIMETHYLTRANSFERASE"/>
    <property type="match status" value="1"/>
</dbReference>
<dbReference type="AlphaFoldDB" id="T0ZU58"/>
<sequence length="280" mass="31875">MLERTKTVCPECKLIVDGIIYRDGDNVMIRKTCEEHGMTVEKYWEDYDMYMKMRDYNYYGRGFDNPNYINKGENCPYDCGICERHKSHTGLANVVITNRCHLSCWYCFFYAKEGEAIYEPTRDEIGHLFHVLRTQKPIPANALQITGGEPLMRSDILEIVGMAKKAGFDQIQLNTTGIILGENPELAIKLKHAGVSCLYMSFDGVSKRANPKNHWEVPKTLEACRKANLGVVLVPTVIRGVNDHEMGKMINFALNNTDVVKAVNFQPVSLVGRMPSRLRE</sequence>
<evidence type="ECO:0000256" key="4">
    <source>
        <dbReference type="ARBA" id="ARBA00023014"/>
    </source>
</evidence>
<dbReference type="SFLD" id="SFLDS00029">
    <property type="entry name" value="Radical_SAM"/>
    <property type="match status" value="1"/>
</dbReference>
<dbReference type="SUPFAM" id="SSF102114">
    <property type="entry name" value="Radical SAM enzymes"/>
    <property type="match status" value="1"/>
</dbReference>
<reference evidence="6" key="1">
    <citation type="submission" date="2013-08" db="EMBL/GenBank/DDBJ databases">
        <authorList>
            <person name="Mendez C."/>
            <person name="Richter M."/>
            <person name="Ferrer M."/>
            <person name="Sanchez J."/>
        </authorList>
    </citation>
    <scope>NUCLEOTIDE SEQUENCE</scope>
</reference>
<dbReference type="PANTHER" id="PTHR43306">
    <property type="entry name" value="7,8-DIHYDRO-6-HYDROXYMETHYLPTERIN DIMETHYLTRANSFERASE"/>
    <property type="match status" value="1"/>
</dbReference>
<feature type="domain" description="Radical SAM core" evidence="5">
    <location>
        <begin position="86"/>
        <end position="280"/>
    </location>
</feature>
<dbReference type="EMBL" id="AUZZ01009514">
    <property type="protein sequence ID" value="EQD33440.1"/>
    <property type="molecule type" value="Genomic_DNA"/>
</dbReference>
<gene>
    <name evidence="6" type="ORF">B2A_13147</name>
</gene>
<keyword evidence="4" id="KW-0411">Iron-sulfur</keyword>
<dbReference type="InterPro" id="IPR058240">
    <property type="entry name" value="rSAM_sf"/>
</dbReference>
<keyword evidence="2" id="KW-0479">Metal-binding</keyword>
<dbReference type="CDD" id="cd01335">
    <property type="entry name" value="Radical_SAM"/>
    <property type="match status" value="1"/>
</dbReference>
<keyword evidence="3" id="KW-0408">Iron</keyword>
<dbReference type="SFLD" id="SFLDG01067">
    <property type="entry name" value="SPASM/twitch_domain_containing"/>
    <property type="match status" value="1"/>
</dbReference>